<keyword evidence="2" id="KW-1185">Reference proteome</keyword>
<dbReference type="AlphaFoldDB" id="A0A8J3PDC1"/>
<dbReference type="RefSeq" id="WP_239167986.1">
    <property type="nucleotide sequence ID" value="NZ_BAAALC010000089.1"/>
</dbReference>
<dbReference type="Proteomes" id="UP000630887">
    <property type="component" value="Unassembled WGS sequence"/>
</dbReference>
<evidence type="ECO:0000313" key="1">
    <source>
        <dbReference type="EMBL" id="GIG10916.1"/>
    </source>
</evidence>
<gene>
    <name evidence="1" type="ORF">Cco03nite_76160</name>
</gene>
<dbReference type="EMBL" id="BONI01000105">
    <property type="protein sequence ID" value="GIG10916.1"/>
    <property type="molecule type" value="Genomic_DNA"/>
</dbReference>
<proteinExistence type="predicted"/>
<reference evidence="1 2" key="1">
    <citation type="submission" date="2021-01" db="EMBL/GenBank/DDBJ databases">
        <title>Whole genome shotgun sequence of Catellatospora coxensis NBRC 107359.</title>
        <authorList>
            <person name="Komaki H."/>
            <person name="Tamura T."/>
        </authorList>
    </citation>
    <scope>NUCLEOTIDE SEQUENCE [LARGE SCALE GENOMIC DNA]</scope>
    <source>
        <strain evidence="1 2">NBRC 107359</strain>
    </source>
</reference>
<sequence>MLADKVWKGKRVTALEDEFTTRLCAVTGEQPWEAFLRLDDLLERLARDADARLAFQARHPV</sequence>
<protein>
    <submittedName>
        <fullName evidence="1">Uncharacterized protein</fullName>
    </submittedName>
</protein>
<name>A0A8J3PDC1_9ACTN</name>
<organism evidence="1 2">
    <name type="scientific">Catellatospora coxensis</name>
    <dbReference type="NCBI Taxonomy" id="310354"/>
    <lineage>
        <taxon>Bacteria</taxon>
        <taxon>Bacillati</taxon>
        <taxon>Actinomycetota</taxon>
        <taxon>Actinomycetes</taxon>
        <taxon>Micromonosporales</taxon>
        <taxon>Micromonosporaceae</taxon>
        <taxon>Catellatospora</taxon>
    </lineage>
</organism>
<accession>A0A8J3PDC1</accession>
<evidence type="ECO:0000313" key="2">
    <source>
        <dbReference type="Proteomes" id="UP000630887"/>
    </source>
</evidence>
<comment type="caution">
    <text evidence="1">The sequence shown here is derived from an EMBL/GenBank/DDBJ whole genome shotgun (WGS) entry which is preliminary data.</text>
</comment>